<feature type="compositionally biased region" description="Low complexity" evidence="1">
    <location>
        <begin position="144"/>
        <end position="159"/>
    </location>
</feature>
<name>A0ABQ8G1D4_9PEZI</name>
<feature type="region of interest" description="Disordered" evidence="1">
    <location>
        <begin position="21"/>
        <end position="182"/>
    </location>
</feature>
<protein>
    <submittedName>
        <fullName evidence="3">Uncharacterized protein</fullName>
    </submittedName>
</protein>
<keyword evidence="4" id="KW-1185">Reference proteome</keyword>
<dbReference type="EMBL" id="JAGTJR010000027">
    <property type="protein sequence ID" value="KAH7042059.1"/>
    <property type="molecule type" value="Genomic_DNA"/>
</dbReference>
<reference evidence="3 4" key="1">
    <citation type="journal article" date="2021" name="Nat. Commun.">
        <title>Genetic determinants of endophytism in the Arabidopsis root mycobiome.</title>
        <authorList>
            <person name="Mesny F."/>
            <person name="Miyauchi S."/>
            <person name="Thiergart T."/>
            <person name="Pickel B."/>
            <person name="Atanasova L."/>
            <person name="Karlsson M."/>
            <person name="Huettel B."/>
            <person name="Barry K.W."/>
            <person name="Haridas S."/>
            <person name="Chen C."/>
            <person name="Bauer D."/>
            <person name="Andreopoulos W."/>
            <person name="Pangilinan J."/>
            <person name="LaButti K."/>
            <person name="Riley R."/>
            <person name="Lipzen A."/>
            <person name="Clum A."/>
            <person name="Drula E."/>
            <person name="Henrissat B."/>
            <person name="Kohler A."/>
            <person name="Grigoriev I.V."/>
            <person name="Martin F.M."/>
            <person name="Hacquard S."/>
        </authorList>
    </citation>
    <scope>NUCLEOTIDE SEQUENCE [LARGE SCALE GENOMIC DNA]</scope>
    <source>
        <strain evidence="3 4">MPI-SDFR-AT-0080</strain>
    </source>
</reference>
<feature type="signal peptide" evidence="2">
    <location>
        <begin position="1"/>
        <end position="21"/>
    </location>
</feature>
<gene>
    <name evidence="3" type="ORF">B0J12DRAFT_674633</name>
</gene>
<keyword evidence="2" id="KW-0732">Signal</keyword>
<evidence type="ECO:0000256" key="1">
    <source>
        <dbReference type="SAM" id="MobiDB-lite"/>
    </source>
</evidence>
<comment type="caution">
    <text evidence="3">The sequence shown here is derived from an EMBL/GenBank/DDBJ whole genome shotgun (WGS) entry which is preliminary data.</text>
</comment>
<feature type="chain" id="PRO_5047166494" evidence="2">
    <location>
        <begin position="22"/>
        <end position="337"/>
    </location>
</feature>
<accession>A0ABQ8G1D4</accession>
<evidence type="ECO:0000313" key="4">
    <source>
        <dbReference type="Proteomes" id="UP000774617"/>
    </source>
</evidence>
<feature type="compositionally biased region" description="Low complexity" evidence="1">
    <location>
        <begin position="169"/>
        <end position="178"/>
    </location>
</feature>
<evidence type="ECO:0000256" key="2">
    <source>
        <dbReference type="SAM" id="SignalP"/>
    </source>
</evidence>
<sequence length="337" mass="33692">MRSNSIIPFLLSLSTAASTAAIPTDAGPTGQLNSLPVNPNHILPEDFPAPPDALKKKAGGLPGGDLTHSIAGHGAGLPSLPSYGGYGEEGEHTGDESYGPDSDDEDDDSDSDSEPDDDGVDKDNAEDDDDEDDDDDDDEKDPSSEVSGSLGHGLSSPGSDDGDADHSSHSSPSYAVPSKRQVGLDSLTGSLKAVPVPGAGTNSLPLDALNPLGGGNSGHDKRQADLSALTGILSPDVLTSGLGNVKPDEFSEAPADALDQVGRIVPGVGDGVGHKRAAQLPGLDAAGGLTHNVPVAGGLGKGGAAGSLPLNELSQVGKIVPGGVRDGFVKRAVGFTA</sequence>
<organism evidence="3 4">
    <name type="scientific">Macrophomina phaseolina</name>
    <dbReference type="NCBI Taxonomy" id="35725"/>
    <lineage>
        <taxon>Eukaryota</taxon>
        <taxon>Fungi</taxon>
        <taxon>Dikarya</taxon>
        <taxon>Ascomycota</taxon>
        <taxon>Pezizomycotina</taxon>
        <taxon>Dothideomycetes</taxon>
        <taxon>Dothideomycetes incertae sedis</taxon>
        <taxon>Botryosphaeriales</taxon>
        <taxon>Botryosphaeriaceae</taxon>
        <taxon>Macrophomina</taxon>
    </lineage>
</organism>
<proteinExistence type="predicted"/>
<feature type="compositionally biased region" description="Acidic residues" evidence="1">
    <location>
        <begin position="101"/>
        <end position="140"/>
    </location>
</feature>
<dbReference type="Proteomes" id="UP000774617">
    <property type="component" value="Unassembled WGS sequence"/>
</dbReference>
<evidence type="ECO:0000313" key="3">
    <source>
        <dbReference type="EMBL" id="KAH7042059.1"/>
    </source>
</evidence>